<dbReference type="PRINTS" id="PR01590">
    <property type="entry name" value="HTHFIS"/>
</dbReference>
<proteinExistence type="predicted"/>
<dbReference type="SUPFAM" id="SSF46689">
    <property type="entry name" value="Homeodomain-like"/>
    <property type="match status" value="1"/>
</dbReference>
<dbReference type="InterPro" id="IPR002078">
    <property type="entry name" value="Sigma_54_int"/>
</dbReference>
<protein>
    <submittedName>
        <fullName evidence="10">Sigma-54-dependent Fis family transcriptional regulator</fullName>
    </submittedName>
</protein>
<evidence type="ECO:0000313" key="11">
    <source>
        <dbReference type="Proteomes" id="UP000779900"/>
    </source>
</evidence>
<dbReference type="GO" id="GO:0000160">
    <property type="term" value="P:phosphorelay signal transduction system"/>
    <property type="evidence" value="ECO:0007669"/>
    <property type="project" value="InterPro"/>
</dbReference>
<sequence length="456" mass="50134">MRERDSRGLRPLVYVVDDEPLVARALSAMLRQAGCEATVFDTGPAALAALNQVRPQLVMLDLAMPEMDGIETLRRIRLAAPDLPVVMVSGHGTIRAAVDALRLGAFDFLEKPVDQERMEAALARALECSQLRRQVSVLRAELGERFRMVGSSGALDQVKDLVGRAAPTAAGVLITGETGVGKELVARAIHLQSPRQAEPFVALNCAAIPKELIESELFGHERGAFTGAEAARKGKLQEADKGTLFLDEVADMSLAAQAKLLRFLEHPEVERLGSNEKHLLDVRVLAATNKNLAASIKDGSFREDLFHRLNVVSIKVPALRERPEDIEQLTAFFLERFCRQYNRVLALAPECPAVLRDYHWPGNVRELRNLMERVAVLARTNPVEPDELLAFIGLETQVRHDGTLKATLDRAEREAVEGALAAEEGVVSAAARRLGVERASLYRIMKRHGIAHETAD</sequence>
<dbReference type="Pfam" id="PF25601">
    <property type="entry name" value="AAA_lid_14"/>
    <property type="match status" value="1"/>
</dbReference>
<dbReference type="FunFam" id="3.40.50.300:FF:000006">
    <property type="entry name" value="DNA-binding transcriptional regulator NtrC"/>
    <property type="match status" value="1"/>
</dbReference>
<dbReference type="PROSITE" id="PS00675">
    <property type="entry name" value="SIGMA54_INTERACT_1"/>
    <property type="match status" value="1"/>
</dbReference>
<comment type="caution">
    <text evidence="10">The sequence shown here is derived from an EMBL/GenBank/DDBJ whole genome shotgun (WGS) entry which is preliminary data.</text>
</comment>
<keyword evidence="4" id="KW-0805">Transcription regulation</keyword>
<feature type="modified residue" description="4-aspartylphosphate" evidence="7">
    <location>
        <position position="61"/>
    </location>
</feature>
<dbReference type="SUPFAM" id="SSF52172">
    <property type="entry name" value="CheY-like"/>
    <property type="match status" value="1"/>
</dbReference>
<dbReference type="InterPro" id="IPR001789">
    <property type="entry name" value="Sig_transdc_resp-reg_receiver"/>
</dbReference>
<evidence type="ECO:0000256" key="6">
    <source>
        <dbReference type="ARBA" id="ARBA00023163"/>
    </source>
</evidence>
<feature type="domain" description="Response regulatory" evidence="9">
    <location>
        <begin position="12"/>
        <end position="126"/>
    </location>
</feature>
<dbReference type="GO" id="GO:0043565">
    <property type="term" value="F:sequence-specific DNA binding"/>
    <property type="evidence" value="ECO:0007669"/>
    <property type="project" value="InterPro"/>
</dbReference>
<keyword evidence="3" id="KW-0067">ATP-binding</keyword>
<dbReference type="PANTHER" id="PTHR32071">
    <property type="entry name" value="TRANSCRIPTIONAL REGULATORY PROTEIN"/>
    <property type="match status" value="1"/>
</dbReference>
<dbReference type="InterPro" id="IPR025943">
    <property type="entry name" value="Sigma_54_int_dom_ATP-bd_2"/>
</dbReference>
<dbReference type="Pfam" id="PF00158">
    <property type="entry name" value="Sigma54_activat"/>
    <property type="match status" value="1"/>
</dbReference>
<evidence type="ECO:0000256" key="1">
    <source>
        <dbReference type="ARBA" id="ARBA00022553"/>
    </source>
</evidence>
<dbReference type="EMBL" id="VGIR01000004">
    <property type="protein sequence ID" value="MBM3330490.1"/>
    <property type="molecule type" value="Genomic_DNA"/>
</dbReference>
<dbReference type="AlphaFoldDB" id="A0A937XG67"/>
<dbReference type="InterPro" id="IPR011006">
    <property type="entry name" value="CheY-like_superfamily"/>
</dbReference>
<dbReference type="PROSITE" id="PS00676">
    <property type="entry name" value="SIGMA54_INTERACT_2"/>
    <property type="match status" value="1"/>
</dbReference>
<keyword evidence="2" id="KW-0547">Nucleotide-binding</keyword>
<dbReference type="InterPro" id="IPR058031">
    <property type="entry name" value="AAA_lid_NorR"/>
</dbReference>
<dbReference type="CDD" id="cd00009">
    <property type="entry name" value="AAA"/>
    <property type="match status" value="1"/>
</dbReference>
<dbReference type="InterPro" id="IPR025944">
    <property type="entry name" value="Sigma_54_int_dom_CS"/>
</dbReference>
<dbReference type="Gene3D" id="3.40.50.2300">
    <property type="match status" value="1"/>
</dbReference>
<evidence type="ECO:0000259" key="9">
    <source>
        <dbReference type="PROSITE" id="PS50110"/>
    </source>
</evidence>
<dbReference type="FunFam" id="3.40.50.2300:FF:000018">
    <property type="entry name" value="DNA-binding transcriptional regulator NtrC"/>
    <property type="match status" value="1"/>
</dbReference>
<evidence type="ECO:0000256" key="2">
    <source>
        <dbReference type="ARBA" id="ARBA00022741"/>
    </source>
</evidence>
<dbReference type="SUPFAM" id="SSF52540">
    <property type="entry name" value="P-loop containing nucleoside triphosphate hydrolases"/>
    <property type="match status" value="1"/>
</dbReference>
<dbReference type="Pfam" id="PF02954">
    <property type="entry name" value="HTH_8"/>
    <property type="match status" value="1"/>
</dbReference>
<keyword evidence="5" id="KW-0238">DNA-binding</keyword>
<evidence type="ECO:0000313" key="10">
    <source>
        <dbReference type="EMBL" id="MBM3330490.1"/>
    </source>
</evidence>
<dbReference type="Gene3D" id="1.10.10.60">
    <property type="entry name" value="Homeodomain-like"/>
    <property type="match status" value="1"/>
</dbReference>
<dbReference type="SMART" id="SM00448">
    <property type="entry name" value="REC"/>
    <property type="match status" value="1"/>
</dbReference>
<keyword evidence="1 7" id="KW-0597">Phosphoprotein</keyword>
<dbReference type="Gene3D" id="3.40.50.300">
    <property type="entry name" value="P-loop containing nucleotide triphosphate hydrolases"/>
    <property type="match status" value="1"/>
</dbReference>
<evidence type="ECO:0000256" key="7">
    <source>
        <dbReference type="PROSITE-ProRule" id="PRU00169"/>
    </source>
</evidence>
<dbReference type="GO" id="GO:0006355">
    <property type="term" value="P:regulation of DNA-templated transcription"/>
    <property type="evidence" value="ECO:0007669"/>
    <property type="project" value="InterPro"/>
</dbReference>
<dbReference type="Proteomes" id="UP000779900">
    <property type="component" value="Unassembled WGS sequence"/>
</dbReference>
<gene>
    <name evidence="10" type="ORF">FJY68_01405</name>
</gene>
<dbReference type="PROSITE" id="PS00688">
    <property type="entry name" value="SIGMA54_INTERACT_3"/>
    <property type="match status" value="1"/>
</dbReference>
<dbReference type="InterPro" id="IPR025662">
    <property type="entry name" value="Sigma_54_int_dom_ATP-bd_1"/>
</dbReference>
<keyword evidence="6" id="KW-0804">Transcription</keyword>
<dbReference type="Pfam" id="PF00072">
    <property type="entry name" value="Response_reg"/>
    <property type="match status" value="1"/>
</dbReference>
<dbReference type="SMART" id="SM00382">
    <property type="entry name" value="AAA"/>
    <property type="match status" value="1"/>
</dbReference>
<evidence type="ECO:0000259" key="8">
    <source>
        <dbReference type="PROSITE" id="PS50045"/>
    </source>
</evidence>
<dbReference type="PROSITE" id="PS50045">
    <property type="entry name" value="SIGMA54_INTERACT_4"/>
    <property type="match status" value="1"/>
</dbReference>
<dbReference type="InterPro" id="IPR003593">
    <property type="entry name" value="AAA+_ATPase"/>
</dbReference>
<dbReference type="Gene3D" id="1.10.8.60">
    <property type="match status" value="1"/>
</dbReference>
<dbReference type="InterPro" id="IPR009057">
    <property type="entry name" value="Homeodomain-like_sf"/>
</dbReference>
<feature type="domain" description="Sigma-54 factor interaction" evidence="8">
    <location>
        <begin position="148"/>
        <end position="376"/>
    </location>
</feature>
<evidence type="ECO:0000256" key="4">
    <source>
        <dbReference type="ARBA" id="ARBA00023015"/>
    </source>
</evidence>
<dbReference type="PROSITE" id="PS50110">
    <property type="entry name" value="RESPONSE_REGULATORY"/>
    <property type="match status" value="1"/>
</dbReference>
<reference evidence="10" key="1">
    <citation type="submission" date="2019-03" db="EMBL/GenBank/DDBJ databases">
        <title>Lake Tanganyika Metagenome-Assembled Genomes (MAGs).</title>
        <authorList>
            <person name="Tran P."/>
        </authorList>
    </citation>
    <scope>NUCLEOTIDE SEQUENCE</scope>
    <source>
        <strain evidence="10">K_DeepCast_150m_m2_040</strain>
    </source>
</reference>
<accession>A0A937XG67</accession>
<dbReference type="InterPro" id="IPR027417">
    <property type="entry name" value="P-loop_NTPase"/>
</dbReference>
<evidence type="ECO:0000256" key="5">
    <source>
        <dbReference type="ARBA" id="ARBA00023125"/>
    </source>
</evidence>
<dbReference type="GO" id="GO:0005524">
    <property type="term" value="F:ATP binding"/>
    <property type="evidence" value="ECO:0007669"/>
    <property type="project" value="UniProtKB-KW"/>
</dbReference>
<dbReference type="InterPro" id="IPR002197">
    <property type="entry name" value="HTH_Fis"/>
</dbReference>
<evidence type="ECO:0000256" key="3">
    <source>
        <dbReference type="ARBA" id="ARBA00022840"/>
    </source>
</evidence>
<name>A0A937XG67_UNCW3</name>
<organism evidence="10 11">
    <name type="scientific">candidate division WOR-3 bacterium</name>
    <dbReference type="NCBI Taxonomy" id="2052148"/>
    <lineage>
        <taxon>Bacteria</taxon>
        <taxon>Bacteria division WOR-3</taxon>
    </lineage>
</organism>